<keyword evidence="4" id="KW-0813">Transport</keyword>
<feature type="transmembrane region" description="Helical" evidence="4">
    <location>
        <begin position="150"/>
        <end position="170"/>
    </location>
</feature>
<dbReference type="GO" id="GO:0005375">
    <property type="term" value="F:copper ion transmembrane transporter activity"/>
    <property type="evidence" value="ECO:0007669"/>
    <property type="project" value="UniProtKB-UniRule"/>
</dbReference>
<protein>
    <recommendedName>
        <fullName evidence="4">Copper transport protein</fullName>
    </recommendedName>
</protein>
<keyword evidence="1 4" id="KW-0812">Transmembrane</keyword>
<evidence type="ECO:0000256" key="3">
    <source>
        <dbReference type="ARBA" id="ARBA00023136"/>
    </source>
</evidence>
<dbReference type="OrthoDB" id="73901at2759"/>
<proteinExistence type="inferred from homology"/>
<organism evidence="5 6">
    <name type="scientific">Calycina marina</name>
    <dbReference type="NCBI Taxonomy" id="1763456"/>
    <lineage>
        <taxon>Eukaryota</taxon>
        <taxon>Fungi</taxon>
        <taxon>Dikarya</taxon>
        <taxon>Ascomycota</taxon>
        <taxon>Pezizomycotina</taxon>
        <taxon>Leotiomycetes</taxon>
        <taxon>Helotiales</taxon>
        <taxon>Pezizellaceae</taxon>
        <taxon>Calycina</taxon>
    </lineage>
</organism>
<evidence type="ECO:0000256" key="2">
    <source>
        <dbReference type="ARBA" id="ARBA00022989"/>
    </source>
</evidence>
<evidence type="ECO:0000313" key="5">
    <source>
        <dbReference type="EMBL" id="KAG9240669.1"/>
    </source>
</evidence>
<dbReference type="GO" id="GO:0005886">
    <property type="term" value="C:plasma membrane"/>
    <property type="evidence" value="ECO:0007669"/>
    <property type="project" value="TreeGrafter"/>
</dbReference>
<dbReference type="Proteomes" id="UP000887226">
    <property type="component" value="Unassembled WGS sequence"/>
</dbReference>
<gene>
    <name evidence="5" type="ORF">BJ878DRAFT_524957</name>
</gene>
<feature type="transmembrane region" description="Helical" evidence="4">
    <location>
        <begin position="123"/>
        <end position="144"/>
    </location>
</feature>
<keyword evidence="6" id="KW-1185">Reference proteome</keyword>
<sequence>MAISMAMSMTITTSTTLASPTNSMAMSPSSSDTTMDMDTTMSTVFFTSTHTPLWFSALVPQTTAQYTGICLFVLAFATLFRLILAFRLQFSSSFAAAQHPHKALLSPYTNDEMPRRWNIKETLVIAAMDALVAGVSYLLMLAVMTFNVGYFLSVLGGVFLGSVIFGRFTGDAGAH</sequence>
<name>A0A9P7YVP2_9HELO</name>
<keyword evidence="3 4" id="KW-0472">Membrane</keyword>
<reference evidence="5" key="1">
    <citation type="journal article" date="2021" name="IMA Fungus">
        <title>Genomic characterization of three marine fungi, including Emericellopsis atlantica sp. nov. with signatures of a generalist lifestyle and marine biomass degradation.</title>
        <authorList>
            <person name="Hagestad O.C."/>
            <person name="Hou L."/>
            <person name="Andersen J.H."/>
            <person name="Hansen E.H."/>
            <person name="Altermark B."/>
            <person name="Li C."/>
            <person name="Kuhnert E."/>
            <person name="Cox R.J."/>
            <person name="Crous P.W."/>
            <person name="Spatafora J.W."/>
            <person name="Lail K."/>
            <person name="Amirebrahimi M."/>
            <person name="Lipzen A."/>
            <person name="Pangilinan J."/>
            <person name="Andreopoulos W."/>
            <person name="Hayes R.D."/>
            <person name="Ng V."/>
            <person name="Grigoriev I.V."/>
            <person name="Jackson S.A."/>
            <person name="Sutton T.D.S."/>
            <person name="Dobson A.D.W."/>
            <person name="Rama T."/>
        </authorList>
    </citation>
    <scope>NUCLEOTIDE SEQUENCE</scope>
    <source>
        <strain evidence="5">TRa3180A</strain>
    </source>
</reference>
<dbReference type="AlphaFoldDB" id="A0A9P7YVP2"/>
<keyword evidence="2 4" id="KW-1133">Transmembrane helix</keyword>
<keyword evidence="4" id="KW-0406">Ion transport</keyword>
<dbReference type="EMBL" id="MU254376">
    <property type="protein sequence ID" value="KAG9240669.1"/>
    <property type="molecule type" value="Genomic_DNA"/>
</dbReference>
<comment type="similarity">
    <text evidence="4">Belongs to the copper transporter (Ctr) (TC 1.A.56) family. SLC31A subfamily.</text>
</comment>
<comment type="subcellular location">
    <subcellularLocation>
        <location evidence="4">Membrane</location>
        <topology evidence="4">Multi-pass membrane protein</topology>
    </subcellularLocation>
</comment>
<keyword evidence="4" id="KW-0186">Copper</keyword>
<evidence type="ECO:0000256" key="1">
    <source>
        <dbReference type="ARBA" id="ARBA00022692"/>
    </source>
</evidence>
<dbReference type="InterPro" id="IPR007274">
    <property type="entry name" value="Cop_transporter"/>
</dbReference>
<dbReference type="PANTHER" id="PTHR12483">
    <property type="entry name" value="SOLUTE CARRIER FAMILY 31 COPPER TRANSPORTERS"/>
    <property type="match status" value="1"/>
</dbReference>
<dbReference type="Pfam" id="PF04145">
    <property type="entry name" value="Ctr"/>
    <property type="match status" value="1"/>
</dbReference>
<keyword evidence="4" id="KW-0187">Copper transport</keyword>
<comment type="caution">
    <text evidence="5">The sequence shown here is derived from an EMBL/GenBank/DDBJ whole genome shotgun (WGS) entry which is preliminary data.</text>
</comment>
<feature type="transmembrane region" description="Helical" evidence="4">
    <location>
        <begin position="64"/>
        <end position="84"/>
    </location>
</feature>
<accession>A0A9P7YVP2</accession>
<dbReference type="PANTHER" id="PTHR12483:SF120">
    <property type="entry name" value="HIGH-AFFINITY COPPER TRANSPORTER CTRA2"/>
    <property type="match status" value="1"/>
</dbReference>
<evidence type="ECO:0000313" key="6">
    <source>
        <dbReference type="Proteomes" id="UP000887226"/>
    </source>
</evidence>
<evidence type="ECO:0000256" key="4">
    <source>
        <dbReference type="RuleBase" id="RU367022"/>
    </source>
</evidence>